<evidence type="ECO:0000256" key="1">
    <source>
        <dbReference type="ARBA" id="ARBA00004141"/>
    </source>
</evidence>
<comment type="caution">
    <text evidence="7">The sequence shown here is derived from an EMBL/GenBank/DDBJ whole genome shotgun (WGS) entry which is preliminary data.</text>
</comment>
<gene>
    <name evidence="7" type="ORF">V6U78_04970</name>
</gene>
<protein>
    <submittedName>
        <fullName evidence="7">AI-2E family transporter</fullName>
    </submittedName>
</protein>
<feature type="transmembrane region" description="Helical" evidence="6">
    <location>
        <begin position="35"/>
        <end position="56"/>
    </location>
</feature>
<accession>A0ABW8PWN4</accession>
<evidence type="ECO:0000256" key="6">
    <source>
        <dbReference type="SAM" id="Phobius"/>
    </source>
</evidence>
<dbReference type="Proteomes" id="UP001621714">
    <property type="component" value="Unassembled WGS sequence"/>
</dbReference>
<evidence type="ECO:0000313" key="7">
    <source>
        <dbReference type="EMBL" id="MFK7160386.1"/>
    </source>
</evidence>
<sequence length="353" mass="38378">MSTPNTVNSPTGLIWLLGLAALMVILAGLKAAEAIVIPLLLALFIGIICTPLLHFLTRRRVPVVLAVVIIMAQLVVFGFLFGLFVGSAIDSFVDRLPEYQRRLESELVQLLPWLEALGVPVSSQQLLDHFNPSVLMDWVGKALSNLGALITNLFLVLFIVIFLLLEEATFGDKLRQALPNAHRSFAQANSFVQQVNRYLVIKSIVSLITGLLIALWLWILGVDFPLLWGVVALLMNFIPNVGSIIAAIPAVLLALVQLGLSEALLVASGYLAVNVVLGSLIEPRFMGRGLGLSPLVVFLSLVVWGWLFGVVGMLLSIPLTMIVKIALEQTPSTQWIAVLLGNGLRPATEEKEE</sequence>
<evidence type="ECO:0000256" key="5">
    <source>
        <dbReference type="ARBA" id="ARBA00023136"/>
    </source>
</evidence>
<dbReference type="RefSeq" id="WP_405337982.1">
    <property type="nucleotide sequence ID" value="NZ_JBANFI010000002.1"/>
</dbReference>
<keyword evidence="4 6" id="KW-1133">Transmembrane helix</keyword>
<feature type="transmembrane region" description="Helical" evidence="6">
    <location>
        <begin position="293"/>
        <end position="315"/>
    </location>
</feature>
<dbReference type="EMBL" id="JBANFI010000002">
    <property type="protein sequence ID" value="MFK7160386.1"/>
    <property type="molecule type" value="Genomic_DNA"/>
</dbReference>
<reference evidence="7 8" key="1">
    <citation type="submission" date="2024-02" db="EMBL/GenBank/DDBJ databases">
        <title>Marinospirillum sp. MEB 164 isolated from Lonar lake sediment.</title>
        <authorList>
            <person name="Joshi A."/>
            <person name="Thite S."/>
        </authorList>
    </citation>
    <scope>NUCLEOTIDE SEQUENCE [LARGE SCALE GENOMIC DNA]</scope>
    <source>
        <strain evidence="7 8">MEB164</strain>
    </source>
</reference>
<dbReference type="Pfam" id="PF01594">
    <property type="entry name" value="AI-2E_transport"/>
    <property type="match status" value="1"/>
</dbReference>
<feature type="transmembrane region" description="Helical" evidence="6">
    <location>
        <begin position="142"/>
        <end position="165"/>
    </location>
</feature>
<evidence type="ECO:0000313" key="8">
    <source>
        <dbReference type="Proteomes" id="UP001621714"/>
    </source>
</evidence>
<feature type="transmembrane region" description="Helical" evidence="6">
    <location>
        <begin position="263"/>
        <end position="281"/>
    </location>
</feature>
<feature type="transmembrane region" description="Helical" evidence="6">
    <location>
        <begin position="226"/>
        <end position="256"/>
    </location>
</feature>
<comment type="subcellular location">
    <subcellularLocation>
        <location evidence="1">Membrane</location>
        <topology evidence="1">Multi-pass membrane protein</topology>
    </subcellularLocation>
</comment>
<feature type="transmembrane region" description="Helical" evidence="6">
    <location>
        <begin position="12"/>
        <end position="29"/>
    </location>
</feature>
<feature type="transmembrane region" description="Helical" evidence="6">
    <location>
        <begin position="199"/>
        <end position="220"/>
    </location>
</feature>
<evidence type="ECO:0000256" key="4">
    <source>
        <dbReference type="ARBA" id="ARBA00022989"/>
    </source>
</evidence>
<comment type="similarity">
    <text evidence="2">Belongs to the autoinducer-2 exporter (AI-2E) (TC 2.A.86) family.</text>
</comment>
<dbReference type="PANTHER" id="PTHR21716">
    <property type="entry name" value="TRANSMEMBRANE PROTEIN"/>
    <property type="match status" value="1"/>
</dbReference>
<dbReference type="PANTHER" id="PTHR21716:SF64">
    <property type="entry name" value="AI-2 TRANSPORT PROTEIN TQSA"/>
    <property type="match status" value="1"/>
</dbReference>
<dbReference type="InterPro" id="IPR002549">
    <property type="entry name" value="AI-2E-like"/>
</dbReference>
<organism evidence="7 8">
    <name type="scientific">Marinospirillum alkalitolerans</name>
    <dbReference type="NCBI Taxonomy" id="3123374"/>
    <lineage>
        <taxon>Bacteria</taxon>
        <taxon>Pseudomonadati</taxon>
        <taxon>Pseudomonadota</taxon>
        <taxon>Gammaproteobacteria</taxon>
        <taxon>Oceanospirillales</taxon>
        <taxon>Oceanospirillaceae</taxon>
        <taxon>Marinospirillum</taxon>
    </lineage>
</organism>
<feature type="transmembrane region" description="Helical" evidence="6">
    <location>
        <begin position="63"/>
        <end position="89"/>
    </location>
</feature>
<proteinExistence type="inferred from homology"/>
<keyword evidence="5 6" id="KW-0472">Membrane</keyword>
<evidence type="ECO:0000256" key="2">
    <source>
        <dbReference type="ARBA" id="ARBA00009773"/>
    </source>
</evidence>
<keyword evidence="8" id="KW-1185">Reference proteome</keyword>
<name>A0ABW8PWN4_9GAMM</name>
<evidence type="ECO:0000256" key="3">
    <source>
        <dbReference type="ARBA" id="ARBA00022692"/>
    </source>
</evidence>
<keyword evidence="3 6" id="KW-0812">Transmembrane</keyword>